<name>A0A195CNC9_9HYME</name>
<dbReference type="Proteomes" id="UP000078542">
    <property type="component" value="Unassembled WGS sequence"/>
</dbReference>
<dbReference type="AlphaFoldDB" id="A0A195CNC9"/>
<sequence>ISPDVPSVQLVSQDPPSQGCEGSQREDLLPVSSHVSSVSRHPDDETSAFRVQSPLRQYYVCTAWGNFLHPFYSPRIAIHAGRTIEKLADHSNDSDAREKSRETVSNVPQISFYFFFQNRGANFTHIGFEVSGTKWPAEGILLVLRLANKICIRINWWSVCAWEGTILVTQFVSTTAAATVAASLAADANFLSVSEQTREGEGQGRKIRKSRDRTEHFPKGRKELTENEISGACFSRSRKQRLGRIEGRLVLVGACTGKACRYFGKREKSTPENYKMIPSVEFISRRMLRCKRLTQGCEHLAFTI</sequence>
<keyword evidence="3" id="KW-1185">Reference proteome</keyword>
<protein>
    <submittedName>
        <fullName evidence="2">Uncharacterized protein</fullName>
    </submittedName>
</protein>
<evidence type="ECO:0000313" key="3">
    <source>
        <dbReference type="Proteomes" id="UP000078542"/>
    </source>
</evidence>
<evidence type="ECO:0000313" key="2">
    <source>
        <dbReference type="EMBL" id="KYN02218.1"/>
    </source>
</evidence>
<accession>A0A195CNC9</accession>
<reference evidence="2 3" key="1">
    <citation type="submission" date="2016-03" db="EMBL/GenBank/DDBJ databases">
        <title>Cyphomyrmex costatus WGS genome.</title>
        <authorList>
            <person name="Nygaard S."/>
            <person name="Hu H."/>
            <person name="Boomsma J."/>
            <person name="Zhang G."/>
        </authorList>
    </citation>
    <scope>NUCLEOTIDE SEQUENCE [LARGE SCALE GENOMIC DNA]</scope>
    <source>
        <strain evidence="2">MS0001</strain>
        <tissue evidence="2">Whole body</tissue>
    </source>
</reference>
<dbReference type="EMBL" id="KQ977513">
    <property type="protein sequence ID" value="KYN02218.1"/>
    <property type="molecule type" value="Genomic_DNA"/>
</dbReference>
<proteinExistence type="predicted"/>
<organism evidence="2 3">
    <name type="scientific">Cyphomyrmex costatus</name>
    <dbReference type="NCBI Taxonomy" id="456900"/>
    <lineage>
        <taxon>Eukaryota</taxon>
        <taxon>Metazoa</taxon>
        <taxon>Ecdysozoa</taxon>
        <taxon>Arthropoda</taxon>
        <taxon>Hexapoda</taxon>
        <taxon>Insecta</taxon>
        <taxon>Pterygota</taxon>
        <taxon>Neoptera</taxon>
        <taxon>Endopterygota</taxon>
        <taxon>Hymenoptera</taxon>
        <taxon>Apocrita</taxon>
        <taxon>Aculeata</taxon>
        <taxon>Formicoidea</taxon>
        <taxon>Formicidae</taxon>
        <taxon>Myrmicinae</taxon>
        <taxon>Cyphomyrmex</taxon>
    </lineage>
</organism>
<gene>
    <name evidence="2" type="ORF">ALC62_07002</name>
</gene>
<feature type="region of interest" description="Disordered" evidence="1">
    <location>
        <begin position="1"/>
        <end position="43"/>
    </location>
</feature>
<evidence type="ECO:0000256" key="1">
    <source>
        <dbReference type="SAM" id="MobiDB-lite"/>
    </source>
</evidence>
<feature type="non-terminal residue" evidence="2">
    <location>
        <position position="1"/>
    </location>
</feature>